<evidence type="ECO:0000313" key="3">
    <source>
        <dbReference type="EMBL" id="MCI2241959.1"/>
    </source>
</evidence>
<evidence type="ECO:0000256" key="2">
    <source>
        <dbReference type="SAM" id="Phobius"/>
    </source>
</evidence>
<evidence type="ECO:0008006" key="5">
    <source>
        <dbReference type="Google" id="ProtNLM"/>
    </source>
</evidence>
<gene>
    <name evidence="3" type="ORF">LPT13_06295</name>
</gene>
<feature type="transmembrane region" description="Helical" evidence="2">
    <location>
        <begin position="42"/>
        <end position="64"/>
    </location>
</feature>
<dbReference type="RefSeq" id="WP_242164707.1">
    <property type="nucleotide sequence ID" value="NZ_JAJMLW010000002.1"/>
</dbReference>
<dbReference type="Proteomes" id="UP001430755">
    <property type="component" value="Unassembled WGS sequence"/>
</dbReference>
<evidence type="ECO:0000256" key="1">
    <source>
        <dbReference type="SAM" id="MobiDB-lite"/>
    </source>
</evidence>
<proteinExistence type="predicted"/>
<organism evidence="3 4">
    <name type="scientific">Adlercreutzia faecimuris</name>
    <dbReference type="NCBI Taxonomy" id="2897341"/>
    <lineage>
        <taxon>Bacteria</taxon>
        <taxon>Bacillati</taxon>
        <taxon>Actinomycetota</taxon>
        <taxon>Coriobacteriia</taxon>
        <taxon>Eggerthellales</taxon>
        <taxon>Eggerthellaceae</taxon>
        <taxon>Adlercreutzia</taxon>
    </lineage>
</organism>
<comment type="caution">
    <text evidence="3">The sequence shown here is derived from an EMBL/GenBank/DDBJ whole genome shotgun (WGS) entry which is preliminary data.</text>
</comment>
<keyword evidence="2" id="KW-1133">Transmembrane helix</keyword>
<keyword evidence="2" id="KW-0472">Membrane</keyword>
<reference evidence="3" key="1">
    <citation type="submission" date="2021-11" db="EMBL/GenBank/DDBJ databases">
        <title>A Novel Adlercreutzia Species, isolated from a Allomyrina dichotoma larva feces.</title>
        <authorList>
            <person name="Suh M.K."/>
        </authorList>
    </citation>
    <scope>NUCLEOTIDE SEQUENCE</scope>
    <source>
        <strain evidence="3">JBNU-10</strain>
    </source>
</reference>
<sequence length="148" mass="15261">MMSETPNRAPKTPYDEPRRPASLGQLKSAQTLVTVATIAGPVSLLIGGVVLSTVGLVCAILAVVKARRALAEGLEPGLKVYASRIQRSGILSVIICALALVLNAIALATVLPAMMQALQTGDLSSLYDAAGIQGQQPDASAPKDSIWG</sequence>
<keyword evidence="2" id="KW-0812">Transmembrane</keyword>
<feature type="region of interest" description="Disordered" evidence="1">
    <location>
        <begin position="1"/>
        <end position="20"/>
    </location>
</feature>
<protein>
    <recommendedName>
        <fullName evidence="5">DUF4190 domain-containing protein</fullName>
    </recommendedName>
</protein>
<evidence type="ECO:0000313" key="4">
    <source>
        <dbReference type="Proteomes" id="UP001430755"/>
    </source>
</evidence>
<accession>A0ABS9WGN1</accession>
<keyword evidence="4" id="KW-1185">Reference proteome</keyword>
<feature type="transmembrane region" description="Helical" evidence="2">
    <location>
        <begin position="89"/>
        <end position="115"/>
    </location>
</feature>
<name>A0ABS9WGN1_9ACTN</name>
<dbReference type="EMBL" id="JAJMLW010000002">
    <property type="protein sequence ID" value="MCI2241959.1"/>
    <property type="molecule type" value="Genomic_DNA"/>
</dbReference>